<dbReference type="AlphaFoldDB" id="A0A150FPF3"/>
<comment type="caution">
    <text evidence="3">The sequence shown here is derived from an EMBL/GenBank/DDBJ whole genome shotgun (WGS) entry which is preliminary data.</text>
</comment>
<dbReference type="STRING" id="1121328.JWYL7_0130"/>
<dbReference type="GO" id="GO:0016757">
    <property type="term" value="F:glycosyltransferase activity"/>
    <property type="evidence" value="ECO:0007669"/>
    <property type="project" value="UniProtKB-KW"/>
</dbReference>
<protein>
    <submittedName>
        <fullName evidence="4">Competence protein ComFC</fullName>
    </submittedName>
    <submittedName>
        <fullName evidence="3">Phosphoribosyltransferase</fullName>
    </submittedName>
</protein>
<evidence type="ECO:0000313" key="4">
    <source>
        <dbReference type="EMBL" id="SHL05634.1"/>
    </source>
</evidence>
<dbReference type="CDD" id="cd06223">
    <property type="entry name" value="PRTases_typeI"/>
    <property type="match status" value="1"/>
</dbReference>
<evidence type="ECO:0000259" key="2">
    <source>
        <dbReference type="Pfam" id="PF18912"/>
    </source>
</evidence>
<keyword evidence="3" id="KW-0328">Glycosyltransferase</keyword>
<dbReference type="EMBL" id="LSFY01000001">
    <property type="protein sequence ID" value="KXZ39055.1"/>
    <property type="molecule type" value="Genomic_DNA"/>
</dbReference>
<dbReference type="InterPro" id="IPR044005">
    <property type="entry name" value="DZR_2"/>
</dbReference>
<dbReference type="InterPro" id="IPR000836">
    <property type="entry name" value="PRTase_dom"/>
</dbReference>
<dbReference type="Proteomes" id="UP000092605">
    <property type="component" value="Unassembled WGS sequence"/>
</dbReference>
<dbReference type="RefSeq" id="WP_066067552.1">
    <property type="nucleotide sequence ID" value="NZ_FRBG01000010.1"/>
</dbReference>
<keyword evidence="3" id="KW-0808">Transferase</keyword>
<name>A0A150FPF3_CLOPD</name>
<reference evidence="3 5" key="1">
    <citation type="submission" date="2016-02" db="EMBL/GenBank/DDBJ databases">
        <title>Draft genome sequence for Clostridium paradoxum JW-YL-7.</title>
        <authorList>
            <person name="Utturkar S.M."/>
            <person name="Lancaster A."/>
            <person name="Poole F.L."/>
            <person name="Adams M.W."/>
            <person name="Brown S.D."/>
        </authorList>
    </citation>
    <scope>NUCLEOTIDE SEQUENCE [LARGE SCALE GENOMIC DNA]</scope>
    <source>
        <strain evidence="3 5">JW-YL-7</strain>
    </source>
</reference>
<sequence>MIDILLDYIYPRNIKCIVCKCPIHKDNTYSLCKMCFEKINFIQDGCDKCSKPLTLFYKQKLCPMCIDKDYFFDRAFSCTEYDENIHKIIYSLKYGGKTFLAYPIAQVMKDKIDYENISFDYITYVPLHRKREKVRGFNQSFLIANNLGKFLNKEVISTVQRNKETRYLSKLTKKQRELELKDSFTITKEKNKIISKDILIIDDIFTTGSTTNEMSKVLKENGAGKIYVLAFATGRNIY</sequence>
<dbReference type="EMBL" id="FRBG01000010">
    <property type="protein sequence ID" value="SHL05634.1"/>
    <property type="molecule type" value="Genomic_DNA"/>
</dbReference>
<dbReference type="SUPFAM" id="SSF53271">
    <property type="entry name" value="PRTase-like"/>
    <property type="match status" value="1"/>
</dbReference>
<reference evidence="4 6" key="2">
    <citation type="submission" date="2016-11" db="EMBL/GenBank/DDBJ databases">
        <authorList>
            <person name="Varghese N."/>
            <person name="Submissions S."/>
        </authorList>
    </citation>
    <scope>NUCLEOTIDE SEQUENCE [LARGE SCALE GENOMIC DNA]</scope>
    <source>
        <strain evidence="4 6">DSM 7308</strain>
    </source>
</reference>
<proteinExistence type="inferred from homology"/>
<keyword evidence="6" id="KW-1185">Reference proteome</keyword>
<organism evidence="3 5">
    <name type="scientific">Alkalithermobacter thermoalcaliphilus JW-YL-7 = DSM 7308</name>
    <dbReference type="NCBI Taxonomy" id="1121328"/>
    <lineage>
        <taxon>Bacteria</taxon>
        <taxon>Bacillati</taxon>
        <taxon>Bacillota</taxon>
        <taxon>Clostridia</taxon>
        <taxon>Peptostreptococcales</taxon>
        <taxon>Tepidibacteraceae</taxon>
        <taxon>Alkalithermobacter</taxon>
    </lineage>
</organism>
<dbReference type="PATRIC" id="fig|1121328.3.peg.128"/>
<dbReference type="Gene3D" id="3.40.50.2020">
    <property type="match status" value="1"/>
</dbReference>
<dbReference type="InterPro" id="IPR029057">
    <property type="entry name" value="PRTase-like"/>
</dbReference>
<dbReference type="PANTHER" id="PTHR47505:SF1">
    <property type="entry name" value="DNA UTILIZATION PROTEIN YHGH"/>
    <property type="match status" value="1"/>
</dbReference>
<evidence type="ECO:0000256" key="1">
    <source>
        <dbReference type="ARBA" id="ARBA00008007"/>
    </source>
</evidence>
<evidence type="ECO:0000313" key="6">
    <source>
        <dbReference type="Proteomes" id="UP000323392"/>
    </source>
</evidence>
<accession>A0A150FPF3</accession>
<gene>
    <name evidence="3" type="ORF">JWYL7_0130</name>
    <name evidence="4" type="ORF">SAMN05661008_01375</name>
</gene>
<comment type="similarity">
    <text evidence="1">Belongs to the ComF/GntX family.</text>
</comment>
<dbReference type="OrthoDB" id="9779910at2"/>
<dbReference type="Pfam" id="PF18912">
    <property type="entry name" value="DZR_2"/>
    <property type="match status" value="1"/>
</dbReference>
<evidence type="ECO:0000313" key="5">
    <source>
        <dbReference type="Proteomes" id="UP000092605"/>
    </source>
</evidence>
<evidence type="ECO:0000313" key="3">
    <source>
        <dbReference type="EMBL" id="KXZ39055.1"/>
    </source>
</evidence>
<dbReference type="Proteomes" id="UP000323392">
    <property type="component" value="Unassembled WGS sequence"/>
</dbReference>
<dbReference type="PANTHER" id="PTHR47505">
    <property type="entry name" value="DNA UTILIZATION PROTEIN YHGH"/>
    <property type="match status" value="1"/>
</dbReference>
<feature type="domain" description="Double zinc ribbon" evidence="2">
    <location>
        <begin position="5"/>
        <end position="65"/>
    </location>
</feature>
<dbReference type="InterPro" id="IPR051910">
    <property type="entry name" value="ComF/GntX_DNA_util-trans"/>
</dbReference>